<dbReference type="CDD" id="cd02440">
    <property type="entry name" value="AdoMet_MTases"/>
    <property type="match status" value="1"/>
</dbReference>
<sequence length="341" mass="37952">MASLGLKVRRGEGEGFRRRLVEIGAFDRSRKIRTEGGDLYMPILELSCEAREELAGIGKFEVVEAEFQDEAPKETVEGLLGHKPSFEVVGDVAILEDPNEVAAAAIMAVHRNVRAVISPLSAVEGEFRTRRFRPVAGEERTTTVHKEHGLRYRIDLERAYFTPRLGTERLRVAGLVRSGEAAFDMFAGVGPFALLIAKRGAKVVAVDKNPDAVRLLRENARLNRIDEIVIMEADAADLAERYENCADRIIMNLPHSARDFLGVAMKIAKDGGVVHYYAIAPEDNLYARDTAFVEDAARDAGVEVEILRRGVVRSYAPHQYNIVIDFRVDKPPKEAEEATRL</sequence>
<evidence type="ECO:0000256" key="3">
    <source>
        <dbReference type="ARBA" id="ARBA00022679"/>
    </source>
</evidence>
<dbReference type="GO" id="GO:0032259">
    <property type="term" value="P:methylation"/>
    <property type="evidence" value="ECO:0007669"/>
    <property type="project" value="UniProtKB-KW"/>
</dbReference>
<keyword evidence="5" id="KW-0819">tRNA processing</keyword>
<dbReference type="Proteomes" id="UP001215956">
    <property type="component" value="Unassembled WGS sequence"/>
</dbReference>
<evidence type="ECO:0000256" key="2">
    <source>
        <dbReference type="ARBA" id="ARBA00022603"/>
    </source>
</evidence>
<organism evidence="7 8">
    <name type="scientific">Candidatus Methanocrinis alkalitolerans</name>
    <dbReference type="NCBI Taxonomy" id="3033395"/>
    <lineage>
        <taxon>Archaea</taxon>
        <taxon>Methanobacteriati</taxon>
        <taxon>Methanobacteriota</taxon>
        <taxon>Stenosarchaea group</taxon>
        <taxon>Methanomicrobia</taxon>
        <taxon>Methanotrichales</taxon>
        <taxon>Methanotrichaceae</taxon>
        <taxon>Methanocrinis</taxon>
    </lineage>
</organism>
<dbReference type="Pfam" id="PF18093">
    <property type="entry name" value="Trm5_N"/>
    <property type="match status" value="1"/>
</dbReference>
<keyword evidence="3" id="KW-0808">Transferase</keyword>
<evidence type="ECO:0000256" key="5">
    <source>
        <dbReference type="ARBA" id="ARBA00022694"/>
    </source>
</evidence>
<evidence type="ECO:0000313" key="7">
    <source>
        <dbReference type="EMBL" id="MDF0593007.1"/>
    </source>
</evidence>
<dbReference type="RefSeq" id="WP_316968711.1">
    <property type="nucleotide sequence ID" value="NZ_JARFPL010000012.1"/>
</dbReference>
<evidence type="ECO:0000313" key="8">
    <source>
        <dbReference type="Proteomes" id="UP001215956"/>
    </source>
</evidence>
<dbReference type="Gene3D" id="3.30.300.110">
    <property type="entry name" value="Met-10+ protein-like domains"/>
    <property type="match status" value="1"/>
</dbReference>
<keyword evidence="4" id="KW-0949">S-adenosyl-L-methionine</keyword>
<dbReference type="InterPro" id="IPR030382">
    <property type="entry name" value="MeTrfase_TRM5/TYW2"/>
</dbReference>
<dbReference type="Pfam" id="PF02475">
    <property type="entry name" value="TRM5-TYW2_MTfase"/>
    <property type="match status" value="1"/>
</dbReference>
<dbReference type="InterPro" id="IPR056743">
    <property type="entry name" value="TRM5-TYW2-like_MTfase"/>
</dbReference>
<protein>
    <submittedName>
        <fullName evidence="7">Class I SAM-dependent methyltransferase family protein</fullName>
    </submittedName>
</protein>
<dbReference type="EMBL" id="JARFPL010000012">
    <property type="protein sequence ID" value="MDF0593007.1"/>
    <property type="molecule type" value="Genomic_DNA"/>
</dbReference>
<dbReference type="SUPFAM" id="SSF53335">
    <property type="entry name" value="S-adenosyl-L-methionine-dependent methyltransferases"/>
    <property type="match status" value="1"/>
</dbReference>
<comment type="caution">
    <text evidence="7">The sequence shown here is derived from an EMBL/GenBank/DDBJ whole genome shotgun (WGS) entry which is preliminary data.</text>
</comment>
<keyword evidence="1" id="KW-0963">Cytoplasm</keyword>
<keyword evidence="8" id="KW-1185">Reference proteome</keyword>
<reference evidence="7 8" key="1">
    <citation type="submission" date="2023-03" db="EMBL/GenBank/DDBJ databases">
        <title>Whole genome sequencing of Methanotrichaceae archaeon M04Ac.</title>
        <authorList>
            <person name="Khomyakova M.A."/>
            <person name="Merkel A.Y."/>
            <person name="Slobodkin A.I."/>
        </authorList>
    </citation>
    <scope>NUCLEOTIDE SEQUENCE [LARGE SCALE GENOMIC DNA]</scope>
    <source>
        <strain evidence="7 8">M04Ac</strain>
    </source>
</reference>
<dbReference type="PANTHER" id="PTHR23245:SF36">
    <property type="entry name" value="TRNA (GUANINE(37)-N1)-METHYLTRANSFERASE"/>
    <property type="match status" value="1"/>
</dbReference>
<gene>
    <name evidence="7" type="ORF">P0O24_05355</name>
</gene>
<evidence type="ECO:0000259" key="6">
    <source>
        <dbReference type="PROSITE" id="PS51684"/>
    </source>
</evidence>
<evidence type="ECO:0000256" key="4">
    <source>
        <dbReference type="ARBA" id="ARBA00022691"/>
    </source>
</evidence>
<dbReference type="PROSITE" id="PS51684">
    <property type="entry name" value="SAM_MT_TRM5_TYW2"/>
    <property type="match status" value="1"/>
</dbReference>
<dbReference type="InterPro" id="IPR029063">
    <property type="entry name" value="SAM-dependent_MTases_sf"/>
</dbReference>
<dbReference type="GO" id="GO:0008168">
    <property type="term" value="F:methyltransferase activity"/>
    <property type="evidence" value="ECO:0007669"/>
    <property type="project" value="UniProtKB-KW"/>
</dbReference>
<dbReference type="Gene3D" id="3.30.70.2580">
    <property type="match status" value="1"/>
</dbReference>
<evidence type="ECO:0000256" key="1">
    <source>
        <dbReference type="ARBA" id="ARBA00022490"/>
    </source>
</evidence>
<dbReference type="InterPro" id="IPR040601">
    <property type="entry name" value="Trm5a/b_N"/>
</dbReference>
<keyword evidence="2 7" id="KW-0489">Methyltransferase</keyword>
<accession>A0ABT5XEP9</accession>
<feature type="domain" description="SAM-dependent methyltransferase TRM5/TYW2-type" evidence="6">
    <location>
        <begin position="86"/>
        <end position="330"/>
    </location>
</feature>
<dbReference type="Gene3D" id="3.40.50.150">
    <property type="entry name" value="Vaccinia Virus protein VP39"/>
    <property type="match status" value="1"/>
</dbReference>
<name>A0ABT5XEP9_9EURY</name>
<proteinExistence type="predicted"/>
<dbReference type="PANTHER" id="PTHR23245">
    <property type="entry name" value="TRNA METHYLTRANSFERASE"/>
    <property type="match status" value="1"/>
</dbReference>